<reference evidence="2" key="1">
    <citation type="submission" date="2014-09" db="EMBL/GenBank/DDBJ databases">
        <authorList>
            <person name="Magalhaes I.L.F."/>
            <person name="Oliveira U."/>
            <person name="Santos F.R."/>
            <person name="Vidigal T.H.D.A."/>
            <person name="Brescovit A.D."/>
            <person name="Santos A.J."/>
        </authorList>
    </citation>
    <scope>NUCLEOTIDE SEQUENCE</scope>
    <source>
        <tissue evidence="2">Shoot tissue taken approximately 20 cm above the soil surface</tissue>
    </source>
</reference>
<feature type="chain" id="PRO_5002044974" description="Secreted protein" evidence="1">
    <location>
        <begin position="22"/>
        <end position="96"/>
    </location>
</feature>
<protein>
    <recommendedName>
        <fullName evidence="3">Secreted protein</fullName>
    </recommendedName>
</protein>
<dbReference type="AlphaFoldDB" id="A0A0A9DIE7"/>
<evidence type="ECO:0000256" key="1">
    <source>
        <dbReference type="SAM" id="SignalP"/>
    </source>
</evidence>
<evidence type="ECO:0008006" key="3">
    <source>
        <dbReference type="Google" id="ProtNLM"/>
    </source>
</evidence>
<dbReference type="EMBL" id="GBRH01212460">
    <property type="protein sequence ID" value="JAD85435.1"/>
    <property type="molecule type" value="Transcribed_RNA"/>
</dbReference>
<proteinExistence type="predicted"/>
<organism evidence="2">
    <name type="scientific">Arundo donax</name>
    <name type="common">Giant reed</name>
    <name type="synonym">Donax arundinaceus</name>
    <dbReference type="NCBI Taxonomy" id="35708"/>
    <lineage>
        <taxon>Eukaryota</taxon>
        <taxon>Viridiplantae</taxon>
        <taxon>Streptophyta</taxon>
        <taxon>Embryophyta</taxon>
        <taxon>Tracheophyta</taxon>
        <taxon>Spermatophyta</taxon>
        <taxon>Magnoliopsida</taxon>
        <taxon>Liliopsida</taxon>
        <taxon>Poales</taxon>
        <taxon>Poaceae</taxon>
        <taxon>PACMAD clade</taxon>
        <taxon>Arundinoideae</taxon>
        <taxon>Arundineae</taxon>
        <taxon>Arundo</taxon>
    </lineage>
</organism>
<keyword evidence="1" id="KW-0732">Signal</keyword>
<feature type="signal peptide" evidence="1">
    <location>
        <begin position="1"/>
        <end position="21"/>
    </location>
</feature>
<name>A0A0A9DIE7_ARUDO</name>
<accession>A0A0A9DIE7</accession>
<sequence>MVLLPRISSFLALCFFPPIWALKLNSVTQSTLQILHQKAGTTFGLGHCRICDGGCGTFTFFFFKGYQFGDCLCVVAQLKLDCSGGTLHSGANFLLK</sequence>
<evidence type="ECO:0000313" key="2">
    <source>
        <dbReference type="EMBL" id="JAD85435.1"/>
    </source>
</evidence>
<reference evidence="2" key="2">
    <citation type="journal article" date="2015" name="Data Brief">
        <title>Shoot transcriptome of the giant reed, Arundo donax.</title>
        <authorList>
            <person name="Barrero R.A."/>
            <person name="Guerrero F.D."/>
            <person name="Moolhuijzen P."/>
            <person name="Goolsby J.A."/>
            <person name="Tidwell J."/>
            <person name="Bellgard S.E."/>
            <person name="Bellgard M.I."/>
        </authorList>
    </citation>
    <scope>NUCLEOTIDE SEQUENCE</scope>
    <source>
        <tissue evidence="2">Shoot tissue taken approximately 20 cm above the soil surface</tissue>
    </source>
</reference>